<accession>A0ACB9PZ34</accession>
<evidence type="ECO:0000313" key="1">
    <source>
        <dbReference type="EMBL" id="KAI4353748.1"/>
    </source>
</evidence>
<proteinExistence type="predicted"/>
<dbReference type="EMBL" id="CM039427">
    <property type="protein sequence ID" value="KAI4353748.1"/>
    <property type="molecule type" value="Genomic_DNA"/>
</dbReference>
<gene>
    <name evidence="1" type="ORF">L6164_002677</name>
</gene>
<protein>
    <submittedName>
        <fullName evidence="1">Uncharacterized protein</fullName>
    </submittedName>
</protein>
<keyword evidence="2" id="KW-1185">Reference proteome</keyword>
<dbReference type="Proteomes" id="UP000828941">
    <property type="component" value="Chromosome 2"/>
</dbReference>
<comment type="caution">
    <text evidence="1">The sequence shown here is derived from an EMBL/GenBank/DDBJ whole genome shotgun (WGS) entry which is preliminary data.</text>
</comment>
<organism evidence="1 2">
    <name type="scientific">Bauhinia variegata</name>
    <name type="common">Purple orchid tree</name>
    <name type="synonym">Phanera variegata</name>
    <dbReference type="NCBI Taxonomy" id="167791"/>
    <lineage>
        <taxon>Eukaryota</taxon>
        <taxon>Viridiplantae</taxon>
        <taxon>Streptophyta</taxon>
        <taxon>Embryophyta</taxon>
        <taxon>Tracheophyta</taxon>
        <taxon>Spermatophyta</taxon>
        <taxon>Magnoliopsida</taxon>
        <taxon>eudicotyledons</taxon>
        <taxon>Gunneridae</taxon>
        <taxon>Pentapetalae</taxon>
        <taxon>rosids</taxon>
        <taxon>fabids</taxon>
        <taxon>Fabales</taxon>
        <taxon>Fabaceae</taxon>
        <taxon>Cercidoideae</taxon>
        <taxon>Cercideae</taxon>
        <taxon>Bauhiniinae</taxon>
        <taxon>Bauhinia</taxon>
    </lineage>
</organism>
<sequence>MAHLLPLLSQCPLQHLLLLSLLLSIISEMAKSYCCVFLFSSLAFLVTVFGVGATAILLGGKTLKIGIPIKTDFKEFVDIKLNSTNQAIQNQVSGYSINIFLAAVSYLERQLALNVSYEFEAFVNKEGNIAGTYDDLLHQIPEKKKAKIDKIVAKNGNLFCIWNYDGKIAFEDIIEAKEDFDIQYCIGTGGCGSVYKAKLHTGRIVAVKKLHSVESQNSRFAGSFCNEIKILVTEICHRNIVKLHGFC</sequence>
<name>A0ACB9PZ34_BAUVA</name>
<evidence type="ECO:0000313" key="2">
    <source>
        <dbReference type="Proteomes" id="UP000828941"/>
    </source>
</evidence>
<reference evidence="1 2" key="1">
    <citation type="journal article" date="2022" name="DNA Res.">
        <title>Chromosomal-level genome assembly of the orchid tree Bauhinia variegata (Leguminosae; Cercidoideae) supports the allotetraploid origin hypothesis of Bauhinia.</title>
        <authorList>
            <person name="Zhong Y."/>
            <person name="Chen Y."/>
            <person name="Zheng D."/>
            <person name="Pang J."/>
            <person name="Liu Y."/>
            <person name="Luo S."/>
            <person name="Meng S."/>
            <person name="Qian L."/>
            <person name="Wei D."/>
            <person name="Dai S."/>
            <person name="Zhou R."/>
        </authorList>
    </citation>
    <scope>NUCLEOTIDE SEQUENCE [LARGE SCALE GENOMIC DNA]</scope>
    <source>
        <strain evidence="1">BV-YZ2020</strain>
    </source>
</reference>